<sequence>MESLVVFLASLHAQSSVKAAAASADCGRCRHGLGRAIQQLPLPPPPVVTRTRCCRLPVALGPATAIARSHQPPRLCLEESEVKGIWIGLAAGSPLLFWAKGRCTIWALGPLCSNIGR</sequence>
<comment type="caution">
    <text evidence="2">The sequence shown here is derived from an EMBL/GenBank/DDBJ whole genome shotgun (WGS) entry which is preliminary data.</text>
</comment>
<evidence type="ECO:0000313" key="2">
    <source>
        <dbReference type="EMBL" id="KAG2556294.1"/>
    </source>
</evidence>
<dbReference type="EMBL" id="CM029052">
    <property type="protein sequence ID" value="KAG2556294.1"/>
    <property type="molecule type" value="Genomic_DNA"/>
</dbReference>
<evidence type="ECO:0008006" key="4">
    <source>
        <dbReference type="Google" id="ProtNLM"/>
    </source>
</evidence>
<evidence type="ECO:0000313" key="3">
    <source>
        <dbReference type="Proteomes" id="UP000823388"/>
    </source>
</evidence>
<reference evidence="2" key="1">
    <citation type="submission" date="2020-05" db="EMBL/GenBank/DDBJ databases">
        <title>WGS assembly of Panicum virgatum.</title>
        <authorList>
            <person name="Lovell J.T."/>
            <person name="Jenkins J."/>
            <person name="Shu S."/>
            <person name="Juenger T.E."/>
            <person name="Schmutz J."/>
        </authorList>
    </citation>
    <scope>NUCLEOTIDE SEQUENCE</scope>
    <source>
        <strain evidence="2">AP13</strain>
    </source>
</reference>
<accession>A0A8T0PCP7</accession>
<keyword evidence="1" id="KW-0732">Signal</keyword>
<organism evidence="2 3">
    <name type="scientific">Panicum virgatum</name>
    <name type="common">Blackwell switchgrass</name>
    <dbReference type="NCBI Taxonomy" id="38727"/>
    <lineage>
        <taxon>Eukaryota</taxon>
        <taxon>Viridiplantae</taxon>
        <taxon>Streptophyta</taxon>
        <taxon>Embryophyta</taxon>
        <taxon>Tracheophyta</taxon>
        <taxon>Spermatophyta</taxon>
        <taxon>Magnoliopsida</taxon>
        <taxon>Liliopsida</taxon>
        <taxon>Poales</taxon>
        <taxon>Poaceae</taxon>
        <taxon>PACMAD clade</taxon>
        <taxon>Panicoideae</taxon>
        <taxon>Panicodae</taxon>
        <taxon>Paniceae</taxon>
        <taxon>Panicinae</taxon>
        <taxon>Panicum</taxon>
        <taxon>Panicum sect. Hiantes</taxon>
    </lineage>
</organism>
<proteinExistence type="predicted"/>
<name>A0A8T0PCP7_PANVG</name>
<gene>
    <name evidence="2" type="ORF">PVAP13_8NG074802</name>
</gene>
<dbReference type="Proteomes" id="UP000823388">
    <property type="component" value="Chromosome 8N"/>
</dbReference>
<feature type="signal peptide" evidence="1">
    <location>
        <begin position="1"/>
        <end position="19"/>
    </location>
</feature>
<protein>
    <recommendedName>
        <fullName evidence="4">Secreted protein</fullName>
    </recommendedName>
</protein>
<keyword evidence="3" id="KW-1185">Reference proteome</keyword>
<evidence type="ECO:0000256" key="1">
    <source>
        <dbReference type="SAM" id="SignalP"/>
    </source>
</evidence>
<feature type="chain" id="PRO_5035727600" description="Secreted protein" evidence="1">
    <location>
        <begin position="20"/>
        <end position="117"/>
    </location>
</feature>
<dbReference type="AlphaFoldDB" id="A0A8T0PCP7"/>